<dbReference type="Pfam" id="PF02994">
    <property type="entry name" value="Transposase_22"/>
    <property type="match status" value="1"/>
</dbReference>
<proteinExistence type="inferred from homology"/>
<evidence type="ECO:0000256" key="2">
    <source>
        <dbReference type="SAM" id="Coils"/>
    </source>
</evidence>
<keyword evidence="3" id="KW-1133">Transmembrane helix</keyword>
<dbReference type="Ensembl" id="ENSCAFT00040022534.1">
    <property type="protein sequence ID" value="ENSCAFP00040019525.1"/>
    <property type="gene ID" value="ENSCAFG00040012229.1"/>
</dbReference>
<keyword evidence="3" id="KW-0472">Membrane</keyword>
<dbReference type="Gene3D" id="3.30.70.1820">
    <property type="entry name" value="L1 transposable element, RRM domain"/>
    <property type="match status" value="1"/>
</dbReference>
<feature type="domain" description="L1 transposable element dsRBD-like" evidence="5">
    <location>
        <begin position="292"/>
        <end position="354"/>
    </location>
</feature>
<evidence type="ECO:0000256" key="3">
    <source>
        <dbReference type="SAM" id="Phobius"/>
    </source>
</evidence>
<evidence type="ECO:0000259" key="5">
    <source>
        <dbReference type="Pfam" id="PF17490"/>
    </source>
</evidence>
<accession>A0A8C0SCQ2</accession>
<sequence length="361" mass="42570">MISVGFPHPFFHLSLFFFLFFFSFFLFFFLFSFFFFSFHSFSLSLFLHFPIELVFGHSALSKMTRRKTSPQKKESETVLSPTELQNLDYNSMSESQFRSTIIQLLVALEKSIKDSRDFMTTEFRSNQAEIKNQLNEMQSKLEVLRTRVNEVEERVSDIEDKFMAKRETEEKRDRQLKDHEDRLREINDGLRKKNLHLIGVSQGAERARRPEYVLEQILAENFPNLGRETGLQIQEIERSPPKINKNHSTPRHLIVKLANSKDKEKILKAARDKKSLTFMGRNRRVTADLSTETWQARKGWQDIFRVLNEKNMQPRILYPARLSFKMEGEIKSFQNRQKLKEHVTSKPALQGILRGTLKIPL</sequence>
<dbReference type="InterPro" id="IPR035300">
    <property type="entry name" value="L1_dsRBD"/>
</dbReference>
<organism evidence="6 7">
    <name type="scientific">Canis lupus familiaris</name>
    <name type="common">Dog</name>
    <name type="synonym">Canis familiaris</name>
    <dbReference type="NCBI Taxonomy" id="9615"/>
    <lineage>
        <taxon>Eukaryota</taxon>
        <taxon>Metazoa</taxon>
        <taxon>Chordata</taxon>
        <taxon>Craniata</taxon>
        <taxon>Vertebrata</taxon>
        <taxon>Euteleostomi</taxon>
        <taxon>Mammalia</taxon>
        <taxon>Eutheria</taxon>
        <taxon>Laurasiatheria</taxon>
        <taxon>Carnivora</taxon>
        <taxon>Caniformia</taxon>
        <taxon>Canidae</taxon>
        <taxon>Canis</taxon>
    </lineage>
</organism>
<keyword evidence="3" id="KW-0812">Transmembrane</keyword>
<name>A0A8C0SCQ2_CANLF</name>
<reference evidence="6" key="1">
    <citation type="submission" date="2018-10" db="EMBL/GenBank/DDBJ databases">
        <title>De novo assembly of a Great Dane genome.</title>
        <authorList>
            <person name="Kidd J.M."/>
            <person name="Pendleton A.L."/>
            <person name="Shen F."/>
            <person name="Emery S."/>
        </authorList>
    </citation>
    <scope>NUCLEOTIDE SEQUENCE [LARGE SCALE GENOMIC DNA]</scope>
    <source>
        <strain evidence="6">Great Dane</strain>
    </source>
</reference>
<dbReference type="PANTHER" id="PTHR11505">
    <property type="entry name" value="L1 TRANSPOSABLE ELEMENT-RELATED"/>
    <property type="match status" value="1"/>
</dbReference>
<evidence type="ECO:0000256" key="1">
    <source>
        <dbReference type="ARBA" id="ARBA00061640"/>
    </source>
</evidence>
<dbReference type="Proteomes" id="UP000694542">
    <property type="component" value="Chromosome 23"/>
</dbReference>
<dbReference type="AlphaFoldDB" id="A0A8C0SCQ2"/>
<dbReference type="FunFam" id="3.30.70.1820:FF:000002">
    <property type="entry name" value="LINE-1 retrotransposable element ORF1 protein"/>
    <property type="match status" value="1"/>
</dbReference>
<protein>
    <recommendedName>
        <fullName evidence="8">L1 transposable element RRM domain-containing protein</fullName>
    </recommendedName>
</protein>
<evidence type="ECO:0000259" key="4">
    <source>
        <dbReference type="Pfam" id="PF02994"/>
    </source>
</evidence>
<dbReference type="InterPro" id="IPR043636">
    <property type="entry name" value="L1_RRM_dom"/>
</dbReference>
<dbReference type="InterPro" id="IPR042566">
    <property type="entry name" value="L1_C"/>
</dbReference>
<dbReference type="Gene3D" id="3.30.250.20">
    <property type="entry name" value="L1 transposable element, C-terminal domain"/>
    <property type="match status" value="1"/>
</dbReference>
<comment type="similarity">
    <text evidence="1">Belongs to the transposase 22 family.</text>
</comment>
<dbReference type="Pfam" id="PF17490">
    <property type="entry name" value="Tnp_22_dsRBD"/>
    <property type="match status" value="1"/>
</dbReference>
<evidence type="ECO:0000313" key="6">
    <source>
        <dbReference type="Ensembl" id="ENSCAFP00040019525.1"/>
    </source>
</evidence>
<dbReference type="Gene3D" id="1.20.5.390">
    <property type="entry name" value="L1 transposable element, trimerization domain"/>
    <property type="match status" value="1"/>
</dbReference>
<dbReference type="InterPro" id="IPR004244">
    <property type="entry name" value="Transposase_22"/>
</dbReference>
<feature type="coiled-coil region" evidence="2">
    <location>
        <begin position="127"/>
        <end position="168"/>
    </location>
</feature>
<feature type="transmembrane region" description="Helical" evidence="3">
    <location>
        <begin position="12"/>
        <end position="35"/>
    </location>
</feature>
<feature type="domain" description="L1 transposable element RRM" evidence="4">
    <location>
        <begin position="193"/>
        <end position="288"/>
    </location>
</feature>
<evidence type="ECO:0000313" key="7">
    <source>
        <dbReference type="Proteomes" id="UP000694542"/>
    </source>
</evidence>
<reference evidence="6" key="2">
    <citation type="submission" date="2025-08" db="UniProtKB">
        <authorList>
            <consortium name="Ensembl"/>
        </authorList>
    </citation>
    <scope>IDENTIFICATION</scope>
</reference>
<keyword evidence="2" id="KW-0175">Coiled coil</keyword>
<evidence type="ECO:0008006" key="8">
    <source>
        <dbReference type="Google" id="ProtNLM"/>
    </source>
</evidence>